<dbReference type="PANTHER" id="PTHR40469:SF2">
    <property type="entry name" value="GALACTOSE-BINDING DOMAIN-LIKE SUPERFAMILY PROTEIN"/>
    <property type="match status" value="1"/>
</dbReference>
<dbReference type="Gene3D" id="3.40.50.880">
    <property type="match status" value="1"/>
</dbReference>
<feature type="domain" description="ThuA-like" evidence="1">
    <location>
        <begin position="7"/>
        <end position="207"/>
    </location>
</feature>
<name>A0ABQ1G420_9BACL</name>
<dbReference type="InterPro" id="IPR029062">
    <property type="entry name" value="Class_I_gatase-like"/>
</dbReference>
<sequence length="217" mass="24518">MKKNALIIWNDVYHPKEVLITAVEKLFDPSEWDIRKTERARDLLEFVTPPDLTVLFTNGRPEGETDLSFAEQSLIVDKVRGGMGILFYHAGLVLIDEGSPFYRELNSGRFVHHPEQSDVTVSPLLGVSHPITEGVGEFRQNDEHYFCQVDVTRTRLLACATSVHLTSVSVWCHDYGEGRVAGISQGHTLEMQNDPEMLKLTGNAIRWLTGKIREGER</sequence>
<proteinExistence type="predicted"/>
<dbReference type="EMBL" id="BMHF01000007">
    <property type="protein sequence ID" value="GGA37125.1"/>
    <property type="molecule type" value="Genomic_DNA"/>
</dbReference>
<dbReference type="SUPFAM" id="SSF52317">
    <property type="entry name" value="Class I glutamine amidotransferase-like"/>
    <property type="match status" value="1"/>
</dbReference>
<accession>A0ABQ1G420</accession>
<dbReference type="PANTHER" id="PTHR40469">
    <property type="entry name" value="SECRETED GLYCOSYL HYDROLASE"/>
    <property type="match status" value="1"/>
</dbReference>
<dbReference type="InterPro" id="IPR029010">
    <property type="entry name" value="ThuA-like"/>
</dbReference>
<protein>
    <recommendedName>
        <fullName evidence="1">ThuA-like domain-containing protein</fullName>
    </recommendedName>
</protein>
<reference evidence="3" key="1">
    <citation type="journal article" date="2019" name="Int. J. Syst. Evol. Microbiol.">
        <title>The Global Catalogue of Microorganisms (GCM) 10K type strain sequencing project: providing services to taxonomists for standard genome sequencing and annotation.</title>
        <authorList>
            <consortium name="The Broad Institute Genomics Platform"/>
            <consortium name="The Broad Institute Genome Sequencing Center for Infectious Disease"/>
            <person name="Wu L."/>
            <person name="Ma J."/>
        </authorList>
    </citation>
    <scope>NUCLEOTIDE SEQUENCE [LARGE SCALE GENOMIC DNA]</scope>
    <source>
        <strain evidence="3">CGMCC 1.15044</strain>
    </source>
</reference>
<evidence type="ECO:0000259" key="1">
    <source>
        <dbReference type="Pfam" id="PF06283"/>
    </source>
</evidence>
<keyword evidence="3" id="KW-1185">Reference proteome</keyword>
<dbReference type="RefSeq" id="WP_094095662.1">
    <property type="nucleotide sequence ID" value="NZ_BMHF01000007.1"/>
</dbReference>
<evidence type="ECO:0000313" key="2">
    <source>
        <dbReference type="EMBL" id="GGA37125.1"/>
    </source>
</evidence>
<dbReference type="Proteomes" id="UP000609323">
    <property type="component" value="Unassembled WGS sequence"/>
</dbReference>
<gene>
    <name evidence="2" type="ORF">GCM10010917_22850</name>
</gene>
<evidence type="ECO:0000313" key="3">
    <source>
        <dbReference type="Proteomes" id="UP000609323"/>
    </source>
</evidence>
<comment type="caution">
    <text evidence="2">The sequence shown here is derived from an EMBL/GenBank/DDBJ whole genome shotgun (WGS) entry which is preliminary data.</text>
</comment>
<dbReference type="Pfam" id="PF06283">
    <property type="entry name" value="ThuA"/>
    <property type="match status" value="1"/>
</dbReference>
<organism evidence="2 3">
    <name type="scientific">Paenibacillus physcomitrellae</name>
    <dbReference type="NCBI Taxonomy" id="1619311"/>
    <lineage>
        <taxon>Bacteria</taxon>
        <taxon>Bacillati</taxon>
        <taxon>Bacillota</taxon>
        <taxon>Bacilli</taxon>
        <taxon>Bacillales</taxon>
        <taxon>Paenibacillaceae</taxon>
        <taxon>Paenibacillus</taxon>
    </lineage>
</organism>